<dbReference type="NCBIfam" id="TIGR00466">
    <property type="entry name" value="kdsB"/>
    <property type="match status" value="1"/>
</dbReference>
<evidence type="ECO:0000256" key="1">
    <source>
        <dbReference type="ARBA" id="ARBA00022679"/>
    </source>
</evidence>
<dbReference type="GO" id="GO:0005829">
    <property type="term" value="C:cytosol"/>
    <property type="evidence" value="ECO:0007669"/>
    <property type="project" value="TreeGrafter"/>
</dbReference>
<evidence type="ECO:0000313" key="4">
    <source>
        <dbReference type="Proteomes" id="UP000509241"/>
    </source>
</evidence>
<dbReference type="Proteomes" id="UP000509241">
    <property type="component" value="Chromosome"/>
</dbReference>
<dbReference type="CDD" id="cd02517">
    <property type="entry name" value="CMP-KDO-Synthetase"/>
    <property type="match status" value="1"/>
</dbReference>
<keyword evidence="1 3" id="KW-0808">Transferase</keyword>
<dbReference type="NCBIfam" id="NF003952">
    <property type="entry name" value="PRK05450.1-5"/>
    <property type="match status" value="1"/>
</dbReference>
<proteinExistence type="predicted"/>
<dbReference type="PANTHER" id="PTHR42866:SF2">
    <property type="entry name" value="3-DEOXY-MANNO-OCTULOSONATE CYTIDYLYLTRANSFERASE, MITOCHONDRIAL"/>
    <property type="match status" value="1"/>
</dbReference>
<sequence>MQVAAVIPARMDSTRYPGKPLCDIRGLPMVEHVYRRCQLSPSVDETYVATPDSEIRDATESFGGEAIDTGVHKRGTDRVAEAAESFDADIIVAVHVDEPLITPEMIDEAVSAVQEREDVGVANLGRPIRDEQIHRDPNSIKIVVDESGAALYFTRAPIPYLRSTGYGSVPVFHQVCVVPFERELLRKYTQLEETPLEAAESIDMLRLLEHGHPVHVVETDRETYSIDSPEDHERVSERMAADDVFVRYDS</sequence>
<evidence type="ECO:0000256" key="2">
    <source>
        <dbReference type="ARBA" id="ARBA00022695"/>
    </source>
</evidence>
<organism evidence="3 4">
    <name type="scientific">Natrinema halophilum</name>
    <dbReference type="NCBI Taxonomy" id="1699371"/>
    <lineage>
        <taxon>Archaea</taxon>
        <taxon>Methanobacteriati</taxon>
        <taxon>Methanobacteriota</taxon>
        <taxon>Stenosarchaea group</taxon>
        <taxon>Halobacteria</taxon>
        <taxon>Halobacteriales</taxon>
        <taxon>Natrialbaceae</taxon>
        <taxon>Natrinema</taxon>
    </lineage>
</organism>
<dbReference type="GeneID" id="56032189"/>
<evidence type="ECO:0000313" key="3">
    <source>
        <dbReference type="EMBL" id="QLG47849.1"/>
    </source>
</evidence>
<keyword evidence="4" id="KW-1185">Reference proteome</keyword>
<name>A0A7D5GQM0_9EURY</name>
<protein>
    <submittedName>
        <fullName evidence="3">3-deoxy-manno-octulosonate cytidylyltransferase</fullName>
        <ecNumber evidence="3">2.7.7.38</ecNumber>
    </submittedName>
</protein>
<dbReference type="RefSeq" id="WP_179259591.1">
    <property type="nucleotide sequence ID" value="NZ_CP058601.1"/>
</dbReference>
<dbReference type="NCBIfam" id="NF009905">
    <property type="entry name" value="PRK13368.1"/>
    <property type="match status" value="1"/>
</dbReference>
<dbReference type="PANTHER" id="PTHR42866">
    <property type="entry name" value="3-DEOXY-MANNO-OCTULOSONATE CYTIDYLYLTRANSFERASE"/>
    <property type="match status" value="1"/>
</dbReference>
<keyword evidence="2 3" id="KW-0548">Nucleotidyltransferase</keyword>
<dbReference type="GO" id="GO:0008690">
    <property type="term" value="F:3-deoxy-manno-octulosonate cytidylyltransferase activity"/>
    <property type="evidence" value="ECO:0007669"/>
    <property type="project" value="UniProtKB-EC"/>
</dbReference>
<accession>A0A7D5GQM0</accession>
<gene>
    <name evidence="3" type="primary">kdsB</name>
    <name evidence="3" type="ORF">HYG82_02820</name>
</gene>
<dbReference type="OrthoDB" id="10155at2157"/>
<dbReference type="InterPro" id="IPR029044">
    <property type="entry name" value="Nucleotide-diphossugar_trans"/>
</dbReference>
<dbReference type="Pfam" id="PF02348">
    <property type="entry name" value="CTP_transf_3"/>
    <property type="match status" value="1"/>
</dbReference>
<reference evidence="3 4" key="1">
    <citation type="submission" date="2020-07" db="EMBL/GenBank/DDBJ databases">
        <authorList>
            <person name="Cui H."/>
        </authorList>
    </citation>
    <scope>NUCLEOTIDE SEQUENCE [LARGE SCALE GENOMIC DNA]</scope>
    <source>
        <strain evidence="3 4">YPL8</strain>
    </source>
</reference>
<dbReference type="EC" id="2.7.7.38" evidence="3"/>
<dbReference type="AlphaFoldDB" id="A0A7D5GQM0"/>
<dbReference type="InterPro" id="IPR004528">
    <property type="entry name" value="KdsB"/>
</dbReference>
<dbReference type="SUPFAM" id="SSF53448">
    <property type="entry name" value="Nucleotide-diphospho-sugar transferases"/>
    <property type="match status" value="1"/>
</dbReference>
<dbReference type="InterPro" id="IPR003329">
    <property type="entry name" value="Cytidylyl_trans"/>
</dbReference>
<dbReference type="EMBL" id="CP058601">
    <property type="protein sequence ID" value="QLG47849.1"/>
    <property type="molecule type" value="Genomic_DNA"/>
</dbReference>
<dbReference type="Gene3D" id="3.90.550.10">
    <property type="entry name" value="Spore Coat Polysaccharide Biosynthesis Protein SpsA, Chain A"/>
    <property type="match status" value="1"/>
</dbReference>
<dbReference type="KEGG" id="haly:HYG82_02820"/>